<keyword evidence="10" id="KW-1185">Reference proteome</keyword>
<comment type="caution">
    <text evidence="4">Lacks conserved residue(s) required for the propagation of feature annotation.</text>
</comment>
<dbReference type="InterPro" id="IPR020103">
    <property type="entry name" value="PsdUridine_synth_cat_dom_sf"/>
</dbReference>
<dbReference type="GO" id="GO:0160147">
    <property type="term" value="F:tRNA pseudouridine(38-40) synthase activity"/>
    <property type="evidence" value="ECO:0007669"/>
    <property type="project" value="UniProtKB-EC"/>
</dbReference>
<sequence>MPEPHYRNIMLTVAYDGTNYNGWQIQPDAPTIQEYMERATEKLTGTRCAVLCAGRTDSGVHALGQVASFRTASKIPGEQFRRGLQRFLPHDVAIVDSREVTSEFHATYSAIRKRYRYLLFDGPVLPPFLRNLTHRSKRMLNVAAMNDALPHLLGTHDFRCFETAYPNKATSVRTVMDATITRVPQWDLWNAGHEWQPQTVRPHEDPSSPLICFEIMADGFLYNMVRAIVGTLISIGTGRKPPGEIRRVIESMDRGEAGTTAPAQGLYLVQVDYPAEHIGELERRKGESAADNVECRTRNFE</sequence>
<evidence type="ECO:0000256" key="3">
    <source>
        <dbReference type="ARBA" id="ARBA00023235"/>
    </source>
</evidence>
<evidence type="ECO:0000256" key="6">
    <source>
        <dbReference type="PIRSR" id="PIRSR001430-2"/>
    </source>
</evidence>
<dbReference type="EMBL" id="CP017641">
    <property type="protein sequence ID" value="APZ92722.1"/>
    <property type="molecule type" value="Genomic_DNA"/>
</dbReference>
<comment type="function">
    <text evidence="4">Formation of pseudouridine at positions 38, 39 and 40 in the anticodon stem and loop of transfer RNAs.</text>
</comment>
<accession>A0A1P8WF76</accession>
<keyword evidence="2 4" id="KW-0819">tRNA processing</keyword>
<feature type="active site" description="Nucleophile" evidence="4 5">
    <location>
        <position position="57"/>
    </location>
</feature>
<dbReference type="InterPro" id="IPR020094">
    <property type="entry name" value="TruA/RsuA/RluB/E/F_N"/>
</dbReference>
<dbReference type="Gene3D" id="3.30.70.660">
    <property type="entry name" value="Pseudouridine synthase I, catalytic domain, C-terminal subdomain"/>
    <property type="match status" value="1"/>
</dbReference>
<dbReference type="NCBIfam" id="TIGR00071">
    <property type="entry name" value="hisT_truA"/>
    <property type="match status" value="1"/>
</dbReference>
<dbReference type="PANTHER" id="PTHR11142">
    <property type="entry name" value="PSEUDOURIDYLATE SYNTHASE"/>
    <property type="match status" value="1"/>
</dbReference>
<organism evidence="9 10">
    <name type="scientific">Fuerstiella marisgermanici</name>
    <dbReference type="NCBI Taxonomy" id="1891926"/>
    <lineage>
        <taxon>Bacteria</taxon>
        <taxon>Pseudomonadati</taxon>
        <taxon>Planctomycetota</taxon>
        <taxon>Planctomycetia</taxon>
        <taxon>Planctomycetales</taxon>
        <taxon>Planctomycetaceae</taxon>
        <taxon>Fuerstiella</taxon>
    </lineage>
</organism>
<dbReference type="PIRSF" id="PIRSF001430">
    <property type="entry name" value="tRNA_psdUrid_synth"/>
    <property type="match status" value="1"/>
</dbReference>
<dbReference type="InterPro" id="IPR020097">
    <property type="entry name" value="PsdUridine_synth_TruA_a/b_dom"/>
</dbReference>
<evidence type="ECO:0000259" key="8">
    <source>
        <dbReference type="Pfam" id="PF01416"/>
    </source>
</evidence>
<feature type="domain" description="Pseudouridine synthase I TruA alpha/beta" evidence="8">
    <location>
        <begin position="150"/>
        <end position="274"/>
    </location>
</feature>
<dbReference type="InterPro" id="IPR020095">
    <property type="entry name" value="PsdUridine_synth_TruA_C"/>
</dbReference>
<evidence type="ECO:0000256" key="7">
    <source>
        <dbReference type="RuleBase" id="RU003792"/>
    </source>
</evidence>
<dbReference type="GO" id="GO:0003723">
    <property type="term" value="F:RNA binding"/>
    <property type="evidence" value="ECO:0007669"/>
    <property type="project" value="InterPro"/>
</dbReference>
<feature type="binding site" evidence="4 6">
    <location>
        <position position="115"/>
    </location>
    <ligand>
        <name>substrate</name>
    </ligand>
</feature>
<evidence type="ECO:0000313" key="10">
    <source>
        <dbReference type="Proteomes" id="UP000187735"/>
    </source>
</evidence>
<dbReference type="HAMAP" id="MF_00171">
    <property type="entry name" value="TruA"/>
    <property type="match status" value="1"/>
</dbReference>
<dbReference type="FunFam" id="3.30.70.580:FF:000001">
    <property type="entry name" value="tRNA pseudouridine synthase A"/>
    <property type="match status" value="1"/>
</dbReference>
<protein>
    <recommendedName>
        <fullName evidence="4">tRNA pseudouridine synthase A</fullName>
        <ecNumber evidence="4">5.4.99.12</ecNumber>
    </recommendedName>
    <alternativeName>
        <fullName evidence="4">tRNA pseudouridine(38-40) synthase</fullName>
    </alternativeName>
    <alternativeName>
        <fullName evidence="4">tRNA pseudouridylate synthase I</fullName>
    </alternativeName>
    <alternativeName>
        <fullName evidence="4">tRNA-uridine isomerase I</fullName>
    </alternativeName>
</protein>
<comment type="catalytic activity">
    <reaction evidence="4 7">
        <text>uridine(38/39/40) in tRNA = pseudouridine(38/39/40) in tRNA</text>
        <dbReference type="Rhea" id="RHEA:22376"/>
        <dbReference type="Rhea" id="RHEA-COMP:10085"/>
        <dbReference type="Rhea" id="RHEA-COMP:10087"/>
        <dbReference type="ChEBI" id="CHEBI:65314"/>
        <dbReference type="ChEBI" id="CHEBI:65315"/>
        <dbReference type="EC" id="5.4.99.12"/>
    </reaction>
</comment>
<keyword evidence="3 4" id="KW-0413">Isomerase</keyword>
<comment type="subunit">
    <text evidence="4">Homodimer.</text>
</comment>
<evidence type="ECO:0000256" key="5">
    <source>
        <dbReference type="PIRSR" id="PIRSR001430-1"/>
    </source>
</evidence>
<proteinExistence type="inferred from homology"/>
<dbReference type="STRING" id="1891926.Fuma_02334"/>
<dbReference type="EC" id="5.4.99.12" evidence="4"/>
<evidence type="ECO:0000256" key="1">
    <source>
        <dbReference type="ARBA" id="ARBA00009375"/>
    </source>
</evidence>
<dbReference type="OrthoDB" id="9811823at2"/>
<comment type="similarity">
    <text evidence="1 4 7">Belongs to the tRNA pseudouridine synthase TruA family.</text>
</comment>
<gene>
    <name evidence="4 9" type="primary">truA</name>
    <name evidence="9" type="ORF">Fuma_02334</name>
</gene>
<evidence type="ECO:0000256" key="4">
    <source>
        <dbReference type="HAMAP-Rule" id="MF_00171"/>
    </source>
</evidence>
<feature type="domain" description="Pseudouridine synthase I TruA alpha/beta" evidence="8">
    <location>
        <begin position="13"/>
        <end position="108"/>
    </location>
</feature>
<reference evidence="9 10" key="1">
    <citation type="journal article" date="2016" name="Front. Microbiol.">
        <title>Fuerstia marisgermanicae gen. nov., sp. nov., an Unusual Member of the Phylum Planctomycetes from the German Wadden Sea.</title>
        <authorList>
            <person name="Kohn T."/>
            <person name="Heuer A."/>
            <person name="Jogler M."/>
            <person name="Vollmers J."/>
            <person name="Boedeker C."/>
            <person name="Bunk B."/>
            <person name="Rast P."/>
            <person name="Borchert D."/>
            <person name="Glockner I."/>
            <person name="Freese H.M."/>
            <person name="Klenk H.P."/>
            <person name="Overmann J."/>
            <person name="Kaster A.K."/>
            <person name="Rohde M."/>
            <person name="Wiegand S."/>
            <person name="Jogler C."/>
        </authorList>
    </citation>
    <scope>NUCLEOTIDE SEQUENCE [LARGE SCALE GENOMIC DNA]</scope>
    <source>
        <strain evidence="9 10">NH11</strain>
    </source>
</reference>
<dbReference type="AlphaFoldDB" id="A0A1P8WF76"/>
<dbReference type="Pfam" id="PF01416">
    <property type="entry name" value="PseudoU_synth_1"/>
    <property type="match status" value="2"/>
</dbReference>
<dbReference type="Gene3D" id="3.30.70.580">
    <property type="entry name" value="Pseudouridine synthase I, catalytic domain, N-terminal subdomain"/>
    <property type="match status" value="1"/>
</dbReference>
<evidence type="ECO:0000256" key="2">
    <source>
        <dbReference type="ARBA" id="ARBA00022694"/>
    </source>
</evidence>
<dbReference type="Proteomes" id="UP000187735">
    <property type="component" value="Chromosome"/>
</dbReference>
<dbReference type="SUPFAM" id="SSF55120">
    <property type="entry name" value="Pseudouridine synthase"/>
    <property type="match status" value="1"/>
</dbReference>
<dbReference type="CDD" id="cd02570">
    <property type="entry name" value="PseudoU_synth_EcTruA"/>
    <property type="match status" value="1"/>
</dbReference>
<dbReference type="GO" id="GO:0031119">
    <property type="term" value="P:tRNA pseudouridine synthesis"/>
    <property type="evidence" value="ECO:0007669"/>
    <property type="project" value="UniProtKB-UniRule"/>
</dbReference>
<name>A0A1P8WF76_9PLAN</name>
<dbReference type="RefSeq" id="WP_077024308.1">
    <property type="nucleotide sequence ID" value="NZ_CP017641.1"/>
</dbReference>
<evidence type="ECO:0000313" key="9">
    <source>
        <dbReference type="EMBL" id="APZ92722.1"/>
    </source>
</evidence>
<dbReference type="KEGG" id="fmr:Fuma_02334"/>
<dbReference type="InterPro" id="IPR001406">
    <property type="entry name" value="PsdUridine_synth_TruA"/>
</dbReference>
<dbReference type="PANTHER" id="PTHR11142:SF0">
    <property type="entry name" value="TRNA PSEUDOURIDINE SYNTHASE-LIKE 1"/>
    <property type="match status" value="1"/>
</dbReference>